<keyword evidence="5" id="KW-0547">Nucleotide-binding</keyword>
<keyword evidence="6" id="KW-0067">ATP-binding</keyword>
<dbReference type="Gene3D" id="2.160.10.10">
    <property type="entry name" value="Hexapeptide repeat proteins"/>
    <property type="match status" value="1"/>
</dbReference>
<dbReference type="RefSeq" id="WP_139949050.1">
    <property type="nucleotide sequence ID" value="NZ_CP040899.1"/>
</dbReference>
<dbReference type="GO" id="GO:0016779">
    <property type="term" value="F:nucleotidyltransferase activity"/>
    <property type="evidence" value="ECO:0007669"/>
    <property type="project" value="UniProtKB-KW"/>
</dbReference>
<dbReference type="InterPro" id="IPR056818">
    <property type="entry name" value="GlmU/GlgC-like_hexapep"/>
</dbReference>
<dbReference type="SUPFAM" id="SSF51161">
    <property type="entry name" value="Trimeric LpxA-like enzymes"/>
    <property type="match status" value="1"/>
</dbReference>
<evidence type="ECO:0000259" key="10">
    <source>
        <dbReference type="Pfam" id="PF24894"/>
    </source>
</evidence>
<dbReference type="PANTHER" id="PTHR43523">
    <property type="entry name" value="GLUCOSE-1-PHOSPHATE ADENYLYLTRANSFERASE-RELATED"/>
    <property type="match status" value="1"/>
</dbReference>
<evidence type="ECO:0000256" key="5">
    <source>
        <dbReference type="ARBA" id="ARBA00022741"/>
    </source>
</evidence>
<dbReference type="Gene3D" id="3.90.550.10">
    <property type="entry name" value="Spore Coat Polysaccharide Biosynthesis Protein SpsA, Chain A"/>
    <property type="match status" value="1"/>
</dbReference>
<evidence type="ECO:0000256" key="8">
    <source>
        <dbReference type="ARBA" id="ARBA00023277"/>
    </source>
</evidence>
<keyword evidence="7" id="KW-0320">Glycogen biosynthesis</keyword>
<evidence type="ECO:0000256" key="3">
    <source>
        <dbReference type="ARBA" id="ARBA00022679"/>
    </source>
</evidence>
<dbReference type="InterPro" id="IPR029044">
    <property type="entry name" value="Nucleotide-diphossugar_trans"/>
</dbReference>
<dbReference type="InterPro" id="IPR011831">
    <property type="entry name" value="ADP-Glc_PPase"/>
</dbReference>
<keyword evidence="3" id="KW-0808">Transferase</keyword>
<dbReference type="CDD" id="cd02508">
    <property type="entry name" value="ADP_Glucose_PP"/>
    <property type="match status" value="1"/>
</dbReference>
<name>A0ABX5VR58_9MICO</name>
<dbReference type="Pfam" id="PF24894">
    <property type="entry name" value="Hexapep_GlmU"/>
    <property type="match status" value="1"/>
</dbReference>
<organism evidence="11 12">
    <name type="scientific">Georgenia wutianyii</name>
    <dbReference type="NCBI Taxonomy" id="2585135"/>
    <lineage>
        <taxon>Bacteria</taxon>
        <taxon>Bacillati</taxon>
        <taxon>Actinomycetota</taxon>
        <taxon>Actinomycetes</taxon>
        <taxon>Micrococcales</taxon>
        <taxon>Bogoriellaceae</taxon>
        <taxon>Georgenia</taxon>
    </lineage>
</organism>
<evidence type="ECO:0000256" key="6">
    <source>
        <dbReference type="ARBA" id="ARBA00022840"/>
    </source>
</evidence>
<evidence type="ECO:0000313" key="11">
    <source>
        <dbReference type="EMBL" id="QDB80316.1"/>
    </source>
</evidence>
<feature type="domain" description="Nucleotidyl transferase" evidence="9">
    <location>
        <begin position="9"/>
        <end position="260"/>
    </location>
</feature>
<dbReference type="InterPro" id="IPR005836">
    <property type="entry name" value="ADP_Glu_pyroP_CS"/>
</dbReference>
<comment type="similarity">
    <text evidence="1">Belongs to the bacterial/plant glucose-1-phosphate adenylyltransferase family.</text>
</comment>
<evidence type="ECO:0000256" key="2">
    <source>
        <dbReference type="ARBA" id="ARBA00022600"/>
    </source>
</evidence>
<sequence length="389" mass="42026">MAQPRTLLIVLAGGAGSRLETLTEHRAKPALRFGGSHRLIDFPLSNAANSGIDDVWVVEQFEPESVTEHLAGGRPWDLDRSRGGLMVLGPHRGDDREGWHAGTADALWRKAGRIRDHDPDVVLVASADAVYRMDYADVIAHHLDSDADVTMVTTRHDGDVTRYGVVVAEGGRIVRYELKPDDPPSDLVTTEVFAFTPAALLGALEAVVKEKGEDALGDLGEEVLPALVERGAAVELRHTGYWQDVGTVDAYWRAHMEFLEQPPFDLDDQRWPIRTRALRHLGARVHAKGEVADSLLASGVVVEGTVRRSVLGPGVQVAPGAEVLDSVLLDDVRIGPGARVVRTVVDEAARVRGRAEIGGDGSGDEVTLVAARSVVHPRKRIAAGGRYPE</sequence>
<gene>
    <name evidence="11" type="ORF">FE251_13710</name>
</gene>
<evidence type="ECO:0000256" key="4">
    <source>
        <dbReference type="ARBA" id="ARBA00022695"/>
    </source>
</evidence>
<evidence type="ECO:0000259" key="9">
    <source>
        <dbReference type="Pfam" id="PF00483"/>
    </source>
</evidence>
<evidence type="ECO:0000256" key="1">
    <source>
        <dbReference type="ARBA" id="ARBA00010443"/>
    </source>
</evidence>
<dbReference type="EMBL" id="CP040899">
    <property type="protein sequence ID" value="QDB80316.1"/>
    <property type="molecule type" value="Genomic_DNA"/>
</dbReference>
<dbReference type="Proteomes" id="UP000313948">
    <property type="component" value="Chromosome"/>
</dbReference>
<dbReference type="InterPro" id="IPR005835">
    <property type="entry name" value="NTP_transferase_dom"/>
</dbReference>
<reference evidence="11 12" key="1">
    <citation type="submission" date="2019-05" db="EMBL/GenBank/DDBJ databases">
        <title>Georgenia *** sp. nov., and Georgenia *** sp. nov., isolated from the intestinal contents of plateau pika (Ochotona curzoniae) in the Qinghai-Tibet plateau of China.</title>
        <authorList>
            <person name="Tian Z."/>
        </authorList>
    </citation>
    <scope>NUCLEOTIDE SEQUENCE [LARGE SCALE GENOMIC DNA]</scope>
    <source>
        <strain evidence="11 12">Z294</strain>
    </source>
</reference>
<keyword evidence="4 11" id="KW-0548">Nucleotidyltransferase</keyword>
<evidence type="ECO:0000313" key="12">
    <source>
        <dbReference type="Proteomes" id="UP000313948"/>
    </source>
</evidence>
<evidence type="ECO:0000256" key="7">
    <source>
        <dbReference type="ARBA" id="ARBA00023056"/>
    </source>
</evidence>
<keyword evidence="12" id="KW-1185">Reference proteome</keyword>
<keyword evidence="2" id="KW-0321">Glycogen metabolism</keyword>
<dbReference type="Pfam" id="PF00483">
    <property type="entry name" value="NTP_transferase"/>
    <property type="match status" value="1"/>
</dbReference>
<keyword evidence="8" id="KW-0119">Carbohydrate metabolism</keyword>
<accession>A0ABX5VR58</accession>
<proteinExistence type="inferred from homology"/>
<dbReference type="InterPro" id="IPR011004">
    <property type="entry name" value="Trimer_LpxA-like_sf"/>
</dbReference>
<dbReference type="CDD" id="cd04651">
    <property type="entry name" value="LbH_G1P_AT_C"/>
    <property type="match status" value="1"/>
</dbReference>
<feature type="domain" description="Glucose-1-phosphate adenylyltransferase/Bifunctional protein GlmU-like C-terminal hexapeptide" evidence="10">
    <location>
        <begin position="286"/>
        <end position="366"/>
    </location>
</feature>
<protein>
    <submittedName>
        <fullName evidence="11">Glucose-1-phosphate adenylyltransferase</fullName>
    </submittedName>
</protein>
<dbReference type="SUPFAM" id="SSF53448">
    <property type="entry name" value="Nucleotide-diphospho-sugar transferases"/>
    <property type="match status" value="1"/>
</dbReference>
<dbReference type="PANTHER" id="PTHR43523:SF2">
    <property type="entry name" value="GLUCOSE-1-PHOSPHATE ADENYLYLTRANSFERASE"/>
    <property type="match status" value="1"/>
</dbReference>
<dbReference type="PROSITE" id="PS00808">
    <property type="entry name" value="ADP_GLC_PYROPHOSPH_1"/>
    <property type="match status" value="1"/>
</dbReference>